<name>A0P2K3_ROSAI</name>
<gene>
    <name evidence="1" type="ORF">SIAM614_00402</name>
</gene>
<evidence type="ECO:0000313" key="2">
    <source>
        <dbReference type="Proteomes" id="UP000004848"/>
    </source>
</evidence>
<organism evidence="1 2">
    <name type="scientific">Roseibium aggregatum (strain ATCC 25650 / DSM 13394 / JCM 20685 / NBRC 16684 / NCIMB 2208 / IAM 12614 / B1)</name>
    <name type="common">Stappia aggregata</name>
    <dbReference type="NCBI Taxonomy" id="384765"/>
    <lineage>
        <taxon>Bacteria</taxon>
        <taxon>Pseudomonadati</taxon>
        <taxon>Pseudomonadota</taxon>
        <taxon>Alphaproteobacteria</taxon>
        <taxon>Hyphomicrobiales</taxon>
        <taxon>Stappiaceae</taxon>
        <taxon>Roseibium</taxon>
    </lineage>
</organism>
<dbReference type="GO" id="GO:0003677">
    <property type="term" value="F:DNA binding"/>
    <property type="evidence" value="ECO:0007669"/>
    <property type="project" value="InterPro"/>
</dbReference>
<dbReference type="Proteomes" id="UP000004848">
    <property type="component" value="Unassembled WGS sequence"/>
</dbReference>
<dbReference type="InterPro" id="IPR016032">
    <property type="entry name" value="Sig_transdc_resp-reg_C-effctor"/>
</dbReference>
<dbReference type="Gene3D" id="1.10.10.10">
    <property type="entry name" value="Winged helix-like DNA-binding domain superfamily/Winged helix DNA-binding domain"/>
    <property type="match status" value="1"/>
</dbReference>
<sequence>MMLETHFTAWNLTDEESAIARLGLQGYDVHDCADILQIRPESAELLQNNAFSKVGVSRWSDLMRFLTDQLYSSAKREIPCPFVWN</sequence>
<protein>
    <recommendedName>
        <fullName evidence="3">DNA-binding CsgD family transcriptional regulator</fullName>
    </recommendedName>
</protein>
<dbReference type="AlphaFoldDB" id="A0P2K3"/>
<dbReference type="SUPFAM" id="SSF46894">
    <property type="entry name" value="C-terminal effector domain of the bipartite response regulators"/>
    <property type="match status" value="1"/>
</dbReference>
<accession>A0P2K3</accession>
<dbReference type="InterPro" id="IPR036388">
    <property type="entry name" value="WH-like_DNA-bd_sf"/>
</dbReference>
<evidence type="ECO:0008006" key="3">
    <source>
        <dbReference type="Google" id="ProtNLM"/>
    </source>
</evidence>
<proteinExistence type="predicted"/>
<reference evidence="1 2" key="1">
    <citation type="submission" date="2006-05" db="EMBL/GenBank/DDBJ databases">
        <authorList>
            <person name="King G."/>
            <person name="Ferriera S."/>
            <person name="Johnson J."/>
            <person name="Kravitz S."/>
            <person name="Beeson K."/>
            <person name="Sutton G."/>
            <person name="Rogers Y.-H."/>
            <person name="Friedman R."/>
            <person name="Frazier M."/>
            <person name="Venter J.C."/>
        </authorList>
    </citation>
    <scope>NUCLEOTIDE SEQUENCE [LARGE SCALE GENOMIC DNA]</scope>
    <source>
        <strain evidence="2">ATCC 25650 / DSM 13394 / JCM 20685 / NBRC 16684 / NCIMB 2208 / IAM 12614 / B1</strain>
    </source>
</reference>
<comment type="caution">
    <text evidence="1">The sequence shown here is derived from an EMBL/GenBank/DDBJ whole genome shotgun (WGS) entry which is preliminary data.</text>
</comment>
<dbReference type="GO" id="GO:0006355">
    <property type="term" value="P:regulation of DNA-templated transcription"/>
    <property type="evidence" value="ECO:0007669"/>
    <property type="project" value="InterPro"/>
</dbReference>
<evidence type="ECO:0000313" key="1">
    <source>
        <dbReference type="EMBL" id="EAV40656.1"/>
    </source>
</evidence>
<dbReference type="EMBL" id="AAUW01000027">
    <property type="protein sequence ID" value="EAV40656.1"/>
    <property type="molecule type" value="Genomic_DNA"/>
</dbReference>